<protein>
    <submittedName>
        <fullName evidence="1">Uncharacterized protein</fullName>
    </submittedName>
</protein>
<evidence type="ECO:0000313" key="1">
    <source>
        <dbReference type="EMBL" id="KFI20801.1"/>
    </source>
</evidence>
<name>A0A0E2Z622_9GAMM</name>
<proteinExistence type="predicted"/>
<reference evidence="1 2" key="1">
    <citation type="submission" date="2014-07" db="EMBL/GenBank/DDBJ databases">
        <title>Comparative analysis of Nitrosococcus oceani genome inventories of strains from Pacific and Atlantic gyres.</title>
        <authorList>
            <person name="Lim C.K."/>
            <person name="Wang L."/>
            <person name="Sayavedra-Soto L.A."/>
            <person name="Klotz M.G."/>
        </authorList>
    </citation>
    <scope>NUCLEOTIDE SEQUENCE [LARGE SCALE GENOMIC DNA]</scope>
    <source>
        <strain evidence="1 2">C-27</strain>
    </source>
</reference>
<dbReference type="HOGENOM" id="CLU_189910_0_0_6"/>
<dbReference type="AlphaFoldDB" id="A0A0E2Z622"/>
<gene>
    <name evidence="1" type="ORF">IB75_01635</name>
</gene>
<comment type="caution">
    <text evidence="1">The sequence shown here is derived from an EMBL/GenBank/DDBJ whole genome shotgun (WGS) entry which is preliminary data.</text>
</comment>
<sequence>MKQSFLPLGFSFSLRNPLFIASVMLPFAAWRGEVEAAEEYRDRLIPKTDSNPVVKVAQGDGAKEGGEAARSELAPMTVTGAADAPFTK</sequence>
<organism evidence="1 2">
    <name type="scientific">Nitrosococcus oceani C-27</name>
    <dbReference type="NCBI Taxonomy" id="314279"/>
    <lineage>
        <taxon>Bacteria</taxon>
        <taxon>Pseudomonadati</taxon>
        <taxon>Pseudomonadota</taxon>
        <taxon>Gammaproteobacteria</taxon>
        <taxon>Chromatiales</taxon>
        <taxon>Chromatiaceae</taxon>
        <taxon>Nitrosococcus</taxon>
    </lineage>
</organism>
<accession>A0A0E2Z622</accession>
<dbReference type="Proteomes" id="UP000028839">
    <property type="component" value="Unassembled WGS sequence"/>
</dbReference>
<dbReference type="EMBL" id="JPGN01000009">
    <property type="protein sequence ID" value="KFI20801.1"/>
    <property type="molecule type" value="Genomic_DNA"/>
</dbReference>
<evidence type="ECO:0000313" key="2">
    <source>
        <dbReference type="Proteomes" id="UP000028839"/>
    </source>
</evidence>